<gene>
    <name evidence="2" type="ORF">HEQ75_14610</name>
</gene>
<name>A0ABX1E4I7_9PROT</name>
<dbReference type="EMBL" id="JAAVNE010000022">
    <property type="protein sequence ID" value="NKC32094.1"/>
    <property type="molecule type" value="Genomic_DNA"/>
</dbReference>
<organism evidence="2 3">
    <name type="scientific">Falsiroseomonas selenitidurans</name>
    <dbReference type="NCBI Taxonomy" id="2716335"/>
    <lineage>
        <taxon>Bacteria</taxon>
        <taxon>Pseudomonadati</taxon>
        <taxon>Pseudomonadota</taxon>
        <taxon>Alphaproteobacteria</taxon>
        <taxon>Acetobacterales</taxon>
        <taxon>Roseomonadaceae</taxon>
        <taxon>Falsiroseomonas</taxon>
    </lineage>
</organism>
<dbReference type="Proteomes" id="UP000787635">
    <property type="component" value="Unassembled WGS sequence"/>
</dbReference>
<evidence type="ECO:0000259" key="1">
    <source>
        <dbReference type="Pfam" id="PF04909"/>
    </source>
</evidence>
<proteinExistence type="predicted"/>
<dbReference type="PANTHER" id="PTHR35563">
    <property type="entry name" value="BARREL METAL-DEPENDENT HYDROLASE, PUTATIVE (AFU_ORTHOLOGUE AFUA_1G16240)-RELATED"/>
    <property type="match status" value="1"/>
</dbReference>
<evidence type="ECO:0000313" key="2">
    <source>
        <dbReference type="EMBL" id="NKC32094.1"/>
    </source>
</evidence>
<feature type="domain" description="Amidohydrolase-related" evidence="1">
    <location>
        <begin position="22"/>
        <end position="283"/>
    </location>
</feature>
<dbReference type="InterPro" id="IPR052358">
    <property type="entry name" value="Aro_Compnd_Degr_Hydrolases"/>
</dbReference>
<dbReference type="Pfam" id="PF04909">
    <property type="entry name" value="Amidohydro_2"/>
    <property type="match status" value="1"/>
</dbReference>
<dbReference type="PANTHER" id="PTHR35563:SF2">
    <property type="entry name" value="BARREL METAL-DEPENDENT HYDROLASE, PUTATIVE (AFU_ORTHOLOGUE AFUA_1G16240)-RELATED"/>
    <property type="match status" value="1"/>
</dbReference>
<comment type="caution">
    <text evidence="2">The sequence shown here is derived from an EMBL/GenBank/DDBJ whole genome shotgun (WGS) entry which is preliminary data.</text>
</comment>
<evidence type="ECO:0000313" key="3">
    <source>
        <dbReference type="Proteomes" id="UP000787635"/>
    </source>
</evidence>
<protein>
    <submittedName>
        <fullName evidence="2">Amidohydrolase family protein</fullName>
    </submittedName>
</protein>
<sequence length="294" mass="32163">MQADDPGTAPRAARFRVPPLACDAHCHVFGPAERFPYAPGRRYTPEDRPKEVLAALHRRLGLGRAVIVQASCHGTDNRAMLDALRSAPTRTRGVAMIDDATTEAALRDMQDAGVRGIRFNFIAALGGAPDMGVFHRAADRARKLGWHMVMQLQGDGVTRMAPVIRALGMPVVIDHMGRVDPALGVEGPAFRDLLDLLRDPRIWVKLSGAERMTQAPFTDALPFARALLQAAPERVLWGTDFPHPNLATPVEEQVLLDLVADFAPAEADRQLLLVDNPATLYGFPRKTLPEGEPR</sequence>
<dbReference type="InterPro" id="IPR006680">
    <property type="entry name" value="Amidohydro-rel"/>
</dbReference>
<accession>A0ABX1E4I7</accession>
<keyword evidence="3" id="KW-1185">Reference proteome</keyword>
<dbReference type="Gene3D" id="3.20.20.140">
    <property type="entry name" value="Metal-dependent hydrolases"/>
    <property type="match status" value="1"/>
</dbReference>
<dbReference type="RefSeq" id="WP_168031819.1">
    <property type="nucleotide sequence ID" value="NZ_JAAVNE010000022.1"/>
</dbReference>
<reference evidence="2 3" key="1">
    <citation type="submission" date="2020-03" db="EMBL/GenBank/DDBJ databases">
        <title>Roseomonas selenitidurans sp. nov. isolated from urban soil.</title>
        <authorList>
            <person name="Liu H."/>
        </authorList>
    </citation>
    <scope>NUCLEOTIDE SEQUENCE [LARGE SCALE GENOMIC DNA]</scope>
    <source>
        <strain evidence="2 3">BU-1</strain>
    </source>
</reference>
<dbReference type="InterPro" id="IPR032466">
    <property type="entry name" value="Metal_Hydrolase"/>
</dbReference>
<dbReference type="SUPFAM" id="SSF51556">
    <property type="entry name" value="Metallo-dependent hydrolases"/>
    <property type="match status" value="1"/>
</dbReference>